<keyword evidence="1" id="KW-0472">Membrane</keyword>
<sequence>MKKYIILLLVLMIRLDATACESCKKSGGFTGITHGPGPDSNWDYLIVLVMVVITLYVLVASIRCFIKPGEKSEQHIKRMILNNMKP</sequence>
<dbReference type="AlphaFoldDB" id="A0A494VKK5"/>
<dbReference type="OrthoDB" id="678322at2"/>
<proteinExistence type="predicted"/>
<dbReference type="RefSeq" id="WP_119408227.1">
    <property type="nucleotide sequence ID" value="NZ_CP032869.1"/>
</dbReference>
<organism evidence="3 4">
    <name type="scientific">Mucilaginibacter celer</name>
    <dbReference type="NCBI Taxonomy" id="2305508"/>
    <lineage>
        <taxon>Bacteria</taxon>
        <taxon>Pseudomonadati</taxon>
        <taxon>Bacteroidota</taxon>
        <taxon>Sphingobacteriia</taxon>
        <taxon>Sphingobacteriales</taxon>
        <taxon>Sphingobacteriaceae</taxon>
        <taxon>Mucilaginibacter</taxon>
    </lineage>
</organism>
<name>A0A494VKK5_9SPHI</name>
<evidence type="ECO:0000256" key="1">
    <source>
        <dbReference type="SAM" id="Phobius"/>
    </source>
</evidence>
<dbReference type="EMBL" id="CP032869">
    <property type="protein sequence ID" value="AYL94509.1"/>
    <property type="molecule type" value="Genomic_DNA"/>
</dbReference>
<feature type="transmembrane region" description="Helical" evidence="1">
    <location>
        <begin position="44"/>
        <end position="66"/>
    </location>
</feature>
<reference evidence="3 4" key="1">
    <citation type="submission" date="2018-10" db="EMBL/GenBank/DDBJ databases">
        <title>Genome sequencing of Mucilaginibacter sp. HYN0043.</title>
        <authorList>
            <person name="Kim M."/>
            <person name="Yi H."/>
        </authorList>
    </citation>
    <scope>NUCLEOTIDE SEQUENCE [LARGE SCALE GENOMIC DNA]</scope>
    <source>
        <strain evidence="3 4">HYN0043</strain>
    </source>
</reference>
<evidence type="ECO:0008006" key="5">
    <source>
        <dbReference type="Google" id="ProtNLM"/>
    </source>
</evidence>
<evidence type="ECO:0000256" key="2">
    <source>
        <dbReference type="SAM" id="SignalP"/>
    </source>
</evidence>
<evidence type="ECO:0000313" key="4">
    <source>
        <dbReference type="Proteomes" id="UP000270046"/>
    </source>
</evidence>
<dbReference type="Proteomes" id="UP000270046">
    <property type="component" value="Chromosome"/>
</dbReference>
<dbReference type="KEGG" id="muh:HYN43_003975"/>
<protein>
    <recommendedName>
        <fullName evidence="5">CcmD family protein</fullName>
    </recommendedName>
</protein>
<feature type="signal peptide" evidence="2">
    <location>
        <begin position="1"/>
        <end position="19"/>
    </location>
</feature>
<evidence type="ECO:0000313" key="3">
    <source>
        <dbReference type="EMBL" id="AYL94509.1"/>
    </source>
</evidence>
<keyword evidence="1" id="KW-0812">Transmembrane</keyword>
<keyword evidence="1" id="KW-1133">Transmembrane helix</keyword>
<keyword evidence="2" id="KW-0732">Signal</keyword>
<keyword evidence="4" id="KW-1185">Reference proteome</keyword>
<gene>
    <name evidence="3" type="ORF">HYN43_003975</name>
</gene>
<feature type="chain" id="PRO_5019763445" description="CcmD family protein" evidence="2">
    <location>
        <begin position="20"/>
        <end position="86"/>
    </location>
</feature>
<accession>A0A494VKK5</accession>